<proteinExistence type="predicted"/>
<dbReference type="AlphaFoldDB" id="A0AAV2Z5T2"/>
<reference evidence="1" key="1">
    <citation type="submission" date="2022-11" db="EMBL/GenBank/DDBJ databases">
        <authorList>
            <person name="Morgan W.R."/>
            <person name="Tartar A."/>
        </authorList>
    </citation>
    <scope>NUCLEOTIDE SEQUENCE</scope>
    <source>
        <strain evidence="1">ARSEF 373</strain>
    </source>
</reference>
<dbReference type="Proteomes" id="UP001146120">
    <property type="component" value="Unassembled WGS sequence"/>
</dbReference>
<comment type="caution">
    <text evidence="1">The sequence shown here is derived from an EMBL/GenBank/DDBJ whole genome shotgun (WGS) entry which is preliminary data.</text>
</comment>
<evidence type="ECO:0000313" key="2">
    <source>
        <dbReference type="Proteomes" id="UP001146120"/>
    </source>
</evidence>
<accession>A0AAV2Z5T2</accession>
<name>A0AAV2Z5T2_9STRA</name>
<sequence length="24" mass="2686">MRPSVGTITSIQRLTQPLNVVLVY</sequence>
<reference evidence="1" key="2">
    <citation type="journal article" date="2023" name="Microbiol Resour">
        <title>Decontamination and Annotation of the Draft Genome Sequence of the Oomycete Lagenidium giganteum ARSEF 373.</title>
        <authorList>
            <person name="Morgan W.R."/>
            <person name="Tartar A."/>
        </authorList>
    </citation>
    <scope>NUCLEOTIDE SEQUENCE</scope>
    <source>
        <strain evidence="1">ARSEF 373</strain>
    </source>
</reference>
<organism evidence="1 2">
    <name type="scientific">Lagenidium giganteum</name>
    <dbReference type="NCBI Taxonomy" id="4803"/>
    <lineage>
        <taxon>Eukaryota</taxon>
        <taxon>Sar</taxon>
        <taxon>Stramenopiles</taxon>
        <taxon>Oomycota</taxon>
        <taxon>Peronosporomycetes</taxon>
        <taxon>Pythiales</taxon>
        <taxon>Pythiaceae</taxon>
    </lineage>
</organism>
<keyword evidence="2" id="KW-1185">Reference proteome</keyword>
<evidence type="ECO:0000313" key="1">
    <source>
        <dbReference type="EMBL" id="DBA00734.1"/>
    </source>
</evidence>
<gene>
    <name evidence="1" type="ORF">N0F65_001205</name>
</gene>
<dbReference type="EMBL" id="DAKRPA010000059">
    <property type="protein sequence ID" value="DBA00734.1"/>
    <property type="molecule type" value="Genomic_DNA"/>
</dbReference>
<protein>
    <submittedName>
        <fullName evidence="1">Uncharacterized protein</fullName>
    </submittedName>
</protein>